<evidence type="ECO:0000256" key="7">
    <source>
        <dbReference type="ARBA" id="ARBA00023157"/>
    </source>
</evidence>
<evidence type="ECO:0000256" key="3">
    <source>
        <dbReference type="ARBA" id="ARBA00011233"/>
    </source>
</evidence>
<evidence type="ECO:0000256" key="1">
    <source>
        <dbReference type="ARBA" id="ARBA00002219"/>
    </source>
</evidence>
<evidence type="ECO:0000256" key="6">
    <source>
        <dbReference type="ARBA" id="ARBA00022837"/>
    </source>
</evidence>
<dbReference type="GeneID" id="109472773"/>
<dbReference type="RefSeq" id="XP_019628187.1">
    <property type="nucleotide sequence ID" value="XM_019772628.1"/>
</dbReference>
<dbReference type="SUPFAM" id="SSF49785">
    <property type="entry name" value="Galactose-binding domain-like"/>
    <property type="match status" value="1"/>
</dbReference>
<dbReference type="SMART" id="SM00607">
    <property type="entry name" value="FTP"/>
    <property type="match status" value="1"/>
</dbReference>
<dbReference type="InterPro" id="IPR006585">
    <property type="entry name" value="FTP1"/>
</dbReference>
<keyword evidence="4" id="KW-0479">Metal-binding</keyword>
<sequence>MSCTHTINEQSNPWWRVDLGSTRTIFTVDVYDRVDECCSERLNPFYVHVGHSTSVASNPSCDGEQSISGDYKSVPCNGLQGRYVGVALQGTSRTLTLCEVKVFGV</sequence>
<evidence type="ECO:0000313" key="9">
    <source>
        <dbReference type="Proteomes" id="UP000515135"/>
    </source>
</evidence>
<dbReference type="Gene3D" id="2.60.120.260">
    <property type="entry name" value="Galactose-binding domain-like"/>
    <property type="match status" value="1"/>
</dbReference>
<keyword evidence="5" id="KW-0430">Lectin</keyword>
<comment type="function">
    <text evidence="1">Acts as a defensive agent. Recognizes blood group fucosylated oligosaccharides including A, B, H and Lewis B-type antigens. Does not recognize Lewis A antigen and has low affinity for monovalent haptens.</text>
</comment>
<keyword evidence="9" id="KW-1185">Reference proteome</keyword>
<evidence type="ECO:0000256" key="5">
    <source>
        <dbReference type="ARBA" id="ARBA00022734"/>
    </source>
</evidence>
<dbReference type="OrthoDB" id="547680at2759"/>
<organism evidence="9 10">
    <name type="scientific">Branchiostoma belcheri</name>
    <name type="common">Amphioxus</name>
    <dbReference type="NCBI Taxonomy" id="7741"/>
    <lineage>
        <taxon>Eukaryota</taxon>
        <taxon>Metazoa</taxon>
        <taxon>Chordata</taxon>
        <taxon>Cephalochordata</taxon>
        <taxon>Leptocardii</taxon>
        <taxon>Amphioxiformes</taxon>
        <taxon>Branchiostomatidae</taxon>
        <taxon>Branchiostoma</taxon>
    </lineage>
</organism>
<keyword evidence="6" id="KW-0106">Calcium</keyword>
<keyword evidence="7" id="KW-1015">Disulfide bond</keyword>
<dbReference type="GO" id="GO:0042806">
    <property type="term" value="F:fucose binding"/>
    <property type="evidence" value="ECO:0007669"/>
    <property type="project" value="UniProtKB-ARBA"/>
</dbReference>
<evidence type="ECO:0000259" key="8">
    <source>
        <dbReference type="SMART" id="SM00607"/>
    </source>
</evidence>
<dbReference type="InterPro" id="IPR051941">
    <property type="entry name" value="BG_Antigen-Binding_Lectin"/>
</dbReference>
<dbReference type="Proteomes" id="UP000515135">
    <property type="component" value="Unplaced"/>
</dbReference>
<gene>
    <name evidence="10" type="primary">LOC109472773</name>
</gene>
<dbReference type="Pfam" id="PF22633">
    <property type="entry name" value="F5_F8_type_C_2"/>
    <property type="match status" value="1"/>
</dbReference>
<comment type="similarity">
    <text evidence="2">Belongs to the fucolectin family.</text>
</comment>
<feature type="domain" description="Fucolectin tachylectin-4 pentraxin-1" evidence="8">
    <location>
        <begin position="1"/>
        <end position="104"/>
    </location>
</feature>
<dbReference type="AlphaFoldDB" id="A0A6P4ZAR5"/>
<dbReference type="PANTHER" id="PTHR45713">
    <property type="entry name" value="FTP DOMAIN-CONTAINING PROTEIN"/>
    <property type="match status" value="1"/>
</dbReference>
<evidence type="ECO:0000313" key="10">
    <source>
        <dbReference type="RefSeq" id="XP_019628187.1"/>
    </source>
</evidence>
<reference evidence="10" key="1">
    <citation type="submission" date="2025-08" db="UniProtKB">
        <authorList>
            <consortium name="RefSeq"/>
        </authorList>
    </citation>
    <scope>IDENTIFICATION</scope>
    <source>
        <tissue evidence="10">Gonad</tissue>
    </source>
</reference>
<comment type="subunit">
    <text evidence="3">Homotrimer.</text>
</comment>
<evidence type="ECO:0000256" key="2">
    <source>
        <dbReference type="ARBA" id="ARBA00010147"/>
    </source>
</evidence>
<dbReference type="GO" id="GO:0046872">
    <property type="term" value="F:metal ion binding"/>
    <property type="evidence" value="ECO:0007669"/>
    <property type="project" value="UniProtKB-KW"/>
</dbReference>
<name>A0A6P4ZAR5_BRABE</name>
<dbReference type="InterPro" id="IPR008979">
    <property type="entry name" value="Galactose-bd-like_sf"/>
</dbReference>
<accession>A0A6P4ZAR5</accession>
<protein>
    <submittedName>
        <fullName evidence="10">Fucolectin-like</fullName>
    </submittedName>
</protein>
<dbReference type="GO" id="GO:0001868">
    <property type="term" value="P:regulation of complement activation, lectin pathway"/>
    <property type="evidence" value="ECO:0007669"/>
    <property type="project" value="UniProtKB-ARBA"/>
</dbReference>
<dbReference type="KEGG" id="bbel:109472773"/>
<proteinExistence type="inferred from homology"/>
<dbReference type="PANTHER" id="PTHR45713:SF6">
    <property type="entry name" value="F5_8 TYPE C DOMAIN-CONTAINING PROTEIN"/>
    <property type="match status" value="1"/>
</dbReference>
<evidence type="ECO:0000256" key="4">
    <source>
        <dbReference type="ARBA" id="ARBA00022723"/>
    </source>
</evidence>
<dbReference type="GO" id="GO:0010185">
    <property type="term" value="P:regulation of cellular defense response"/>
    <property type="evidence" value="ECO:0007669"/>
    <property type="project" value="UniProtKB-ARBA"/>
</dbReference>